<protein>
    <submittedName>
        <fullName evidence="1">Uncharacterized protein</fullName>
    </submittedName>
</protein>
<organism evidence="1 2">
    <name type="scientific">Vaccinium darrowii</name>
    <dbReference type="NCBI Taxonomy" id="229202"/>
    <lineage>
        <taxon>Eukaryota</taxon>
        <taxon>Viridiplantae</taxon>
        <taxon>Streptophyta</taxon>
        <taxon>Embryophyta</taxon>
        <taxon>Tracheophyta</taxon>
        <taxon>Spermatophyta</taxon>
        <taxon>Magnoliopsida</taxon>
        <taxon>eudicotyledons</taxon>
        <taxon>Gunneridae</taxon>
        <taxon>Pentapetalae</taxon>
        <taxon>asterids</taxon>
        <taxon>Ericales</taxon>
        <taxon>Ericaceae</taxon>
        <taxon>Vaccinioideae</taxon>
        <taxon>Vaccinieae</taxon>
        <taxon>Vaccinium</taxon>
    </lineage>
</organism>
<dbReference type="EMBL" id="CM037151">
    <property type="protein sequence ID" value="KAH7843565.1"/>
    <property type="molecule type" value="Genomic_DNA"/>
</dbReference>
<keyword evidence="2" id="KW-1185">Reference proteome</keyword>
<comment type="caution">
    <text evidence="1">The sequence shown here is derived from an EMBL/GenBank/DDBJ whole genome shotgun (WGS) entry which is preliminary data.</text>
</comment>
<accession>A0ACB7XSS4</accession>
<proteinExistence type="predicted"/>
<reference evidence="1 2" key="1">
    <citation type="journal article" date="2021" name="Hortic Res">
        <title>High-quality reference genome and annotation aids understanding of berry development for evergreen blueberry (Vaccinium darrowii).</title>
        <authorList>
            <person name="Yu J."/>
            <person name="Hulse-Kemp A.M."/>
            <person name="Babiker E."/>
            <person name="Staton M."/>
        </authorList>
    </citation>
    <scope>NUCLEOTIDE SEQUENCE [LARGE SCALE GENOMIC DNA]</scope>
    <source>
        <strain evidence="2">cv. NJ 8807/NJ 8810</strain>
        <tissue evidence="1">Young leaf</tissue>
    </source>
</reference>
<evidence type="ECO:0000313" key="1">
    <source>
        <dbReference type="EMBL" id="KAH7843565.1"/>
    </source>
</evidence>
<evidence type="ECO:0000313" key="2">
    <source>
        <dbReference type="Proteomes" id="UP000828048"/>
    </source>
</evidence>
<name>A0ACB7XSS4_9ERIC</name>
<gene>
    <name evidence="1" type="ORF">Vadar_018262</name>
</gene>
<sequence length="316" mass="35454">MSRLMGIVEKFAQWEEIISGRQLSRTSSNQKASAGDYSGKKQVNTVKFGNNKGWKKEREPFKEREPKPHEFVAITMVFNLPLYKLIRATSREPWFVWPTNKLGTPEGQPADCKVVEKLLHPPDRYARNNKDKTPQDVFTATHKGLVEKGEKWMKDTASSCTIVAALIVTVVFAASITVPGGVSPNGLPIFLEDGVFNIFGVFDALALFSSTTSLLMFLSIFTARYGEHDFLYSLPGKLIFGLVTLFLSIICMMIAFGATLKIVFGDKKAWVVIPVVVLSSMPITLFALLQFPLLLDMIQSTYRPGLFRKRSNRILY</sequence>
<dbReference type="Proteomes" id="UP000828048">
    <property type="component" value="Chromosome 1"/>
</dbReference>